<name>A0A3P8KMK7_9BACT</name>
<dbReference type="RefSeq" id="WP_256553184.1">
    <property type="nucleotide sequence ID" value="NZ_CP101806.1"/>
</dbReference>
<sequence>MYKFLTKPWLALGPSGRPPLYGWFHLTLIGINVLIIGLIILWTIWQHKKFGGKFSKKQILIVTLIAIIVLWGIELIKQFCSFQYGKIHNLKYKYNFHWFIHFLCSVPLFTIPIYLCIYKENIFKRIFQSFNGIWTTSSGFFVIIYPGDVFSDPSWFINIHTSIYHTILFVYGSFLLISGVVRYHYKEFLLSLIIFFSMWAVAIILNELTYQILAKKGLIGAVAIGYEVPNFITISHRVPSPLVSQYDVFKLGPIKWSLIFTLIFYPLGMPLLAGVSYTLLGGTRSLIFWIISKFNTKQVKKNVAN</sequence>
<reference evidence="2" key="2">
    <citation type="submission" date="2022-07" db="EMBL/GenBank/DDBJ databases">
        <title>Complete genome of Mycoplasma caviae type strain G122.</title>
        <authorList>
            <person name="Spergser J."/>
        </authorList>
    </citation>
    <scope>NUCLEOTIDE SEQUENCE</scope>
    <source>
        <strain evidence="2">G122</strain>
    </source>
</reference>
<keyword evidence="1" id="KW-0472">Membrane</keyword>
<evidence type="ECO:0000313" key="5">
    <source>
        <dbReference type="Proteomes" id="UP001058569"/>
    </source>
</evidence>
<organism evidence="3 4">
    <name type="scientific">Mycoplasmopsis caviae</name>
    <dbReference type="NCBI Taxonomy" id="55603"/>
    <lineage>
        <taxon>Bacteria</taxon>
        <taxon>Bacillati</taxon>
        <taxon>Mycoplasmatota</taxon>
        <taxon>Mycoplasmoidales</taxon>
        <taxon>Metamycoplasmataceae</taxon>
        <taxon>Mycoplasmopsis</taxon>
    </lineage>
</organism>
<dbReference type="Proteomes" id="UP000280036">
    <property type="component" value="Unassembled WGS sequence"/>
</dbReference>
<dbReference type="AlphaFoldDB" id="A0A3P8KMK7"/>
<keyword evidence="5" id="KW-1185">Reference proteome</keyword>
<dbReference type="EMBL" id="CP101806">
    <property type="protein sequence ID" value="UUD35154.1"/>
    <property type="molecule type" value="Genomic_DNA"/>
</dbReference>
<dbReference type="EMBL" id="UZVY01000001">
    <property type="protein sequence ID" value="VDR42038.1"/>
    <property type="molecule type" value="Genomic_DNA"/>
</dbReference>
<gene>
    <name evidence="3" type="ORF">NCTC10126_00534</name>
    <name evidence="2" type="ORF">NPA07_05110</name>
</gene>
<feature type="transmembrane region" description="Helical" evidence="1">
    <location>
        <begin position="96"/>
        <end position="117"/>
    </location>
</feature>
<feature type="transmembrane region" description="Helical" evidence="1">
    <location>
        <begin position="188"/>
        <end position="205"/>
    </location>
</feature>
<keyword evidence="1" id="KW-1133">Transmembrane helix</keyword>
<keyword evidence="1" id="KW-0812">Transmembrane</keyword>
<dbReference type="Pfam" id="PF14808">
    <property type="entry name" value="TMEM164"/>
    <property type="match status" value="1"/>
</dbReference>
<accession>A0A3P8KMK7</accession>
<evidence type="ECO:0000313" key="3">
    <source>
        <dbReference type="EMBL" id="VDR42038.1"/>
    </source>
</evidence>
<feature type="transmembrane region" description="Helical" evidence="1">
    <location>
        <begin position="162"/>
        <end position="181"/>
    </location>
</feature>
<proteinExistence type="predicted"/>
<evidence type="ECO:0000313" key="4">
    <source>
        <dbReference type="Proteomes" id="UP000280036"/>
    </source>
</evidence>
<feature type="transmembrane region" description="Helical" evidence="1">
    <location>
        <begin position="129"/>
        <end position="147"/>
    </location>
</feature>
<evidence type="ECO:0000313" key="2">
    <source>
        <dbReference type="EMBL" id="UUD35154.1"/>
    </source>
</evidence>
<evidence type="ECO:0000256" key="1">
    <source>
        <dbReference type="SAM" id="Phobius"/>
    </source>
</evidence>
<dbReference type="Proteomes" id="UP001058569">
    <property type="component" value="Chromosome"/>
</dbReference>
<feature type="transmembrane region" description="Helical" evidence="1">
    <location>
        <begin position="57"/>
        <end position="76"/>
    </location>
</feature>
<protein>
    <submittedName>
        <fullName evidence="2">YwaF family protein</fullName>
    </submittedName>
</protein>
<feature type="transmembrane region" description="Helical" evidence="1">
    <location>
        <begin position="20"/>
        <end position="45"/>
    </location>
</feature>
<reference evidence="3 4" key="1">
    <citation type="submission" date="2018-12" db="EMBL/GenBank/DDBJ databases">
        <authorList>
            <consortium name="Pathogen Informatics"/>
        </authorList>
    </citation>
    <scope>NUCLEOTIDE SEQUENCE [LARGE SCALE GENOMIC DNA]</scope>
    <source>
        <strain evidence="3 4">NCTC10126</strain>
    </source>
</reference>